<dbReference type="PANTHER" id="PTHR46311:SF5">
    <property type="entry name" value="EF-HAND DOMAIN-CONTAINING PROTEIN"/>
    <property type="match status" value="1"/>
</dbReference>
<protein>
    <recommendedName>
        <fullName evidence="3">EF-hand domain-containing protein</fullName>
    </recommendedName>
</protein>
<dbReference type="Gene3D" id="1.10.238.10">
    <property type="entry name" value="EF-hand"/>
    <property type="match status" value="1"/>
</dbReference>
<accession>A0AAV2Z493</accession>
<dbReference type="CDD" id="cd00051">
    <property type="entry name" value="EFh"/>
    <property type="match status" value="1"/>
</dbReference>
<dbReference type="Pfam" id="PF13499">
    <property type="entry name" value="EF-hand_7"/>
    <property type="match status" value="1"/>
</dbReference>
<dbReference type="SUPFAM" id="SSF47473">
    <property type="entry name" value="EF-hand"/>
    <property type="match status" value="1"/>
</dbReference>
<name>A0AAV2Z493_9STRA</name>
<sequence>MNATAQRGYRYLRQERDVRLARQEIDREDERLRTWWKTEPEAGVDHGARARKLQEDMFRFEQNAWLGKHAKHRRFEFSAEQKRMLRQWFDALDSDGSGMISVEELEDPMLSIGIVTDAKEVQEIMSRVDKNDNGLIDFDEFVDFLTPHSKSNKGSMEKHEAMFLQLTKKMEHQSSGFLEINTQLSMERRRFILDAITRERDDAMQLPDLKTLAESKHSSNAGSRHMKSIARKKKLKAMECRHQMDTRLSALEKVFERNGVKLHTSVSAPAIPTISASSVLSLDRSSLNVPSYNKSHFPDLRQINTNHNR</sequence>
<dbReference type="InterPro" id="IPR051111">
    <property type="entry name" value="Ca-binding_regulatory"/>
</dbReference>
<reference evidence="4" key="2">
    <citation type="journal article" date="2023" name="Microbiol Resour">
        <title>Decontamination and Annotation of the Draft Genome Sequence of the Oomycete Lagenidium giganteum ARSEF 373.</title>
        <authorList>
            <person name="Morgan W.R."/>
            <person name="Tartar A."/>
        </authorList>
    </citation>
    <scope>NUCLEOTIDE SEQUENCE</scope>
    <source>
        <strain evidence="4">ARSEF 373</strain>
    </source>
</reference>
<dbReference type="PROSITE" id="PS00018">
    <property type="entry name" value="EF_HAND_1"/>
    <property type="match status" value="2"/>
</dbReference>
<dbReference type="EMBL" id="DAKRPA010000068">
    <property type="protein sequence ID" value="DBA00183.1"/>
    <property type="molecule type" value="Genomic_DNA"/>
</dbReference>
<feature type="domain" description="EF-hand" evidence="3">
    <location>
        <begin position="80"/>
        <end position="115"/>
    </location>
</feature>
<dbReference type="AlphaFoldDB" id="A0AAV2Z493"/>
<organism evidence="4 5">
    <name type="scientific">Lagenidium giganteum</name>
    <dbReference type="NCBI Taxonomy" id="4803"/>
    <lineage>
        <taxon>Eukaryota</taxon>
        <taxon>Sar</taxon>
        <taxon>Stramenopiles</taxon>
        <taxon>Oomycota</taxon>
        <taxon>Peronosporomycetes</taxon>
        <taxon>Pythiales</taxon>
        <taxon>Pythiaceae</taxon>
    </lineage>
</organism>
<keyword evidence="2" id="KW-0106">Calcium</keyword>
<evidence type="ECO:0000313" key="4">
    <source>
        <dbReference type="EMBL" id="DBA00183.1"/>
    </source>
</evidence>
<dbReference type="PANTHER" id="PTHR46311">
    <property type="entry name" value="CALCIUM-BINDING PROTEIN 8-RELATED"/>
    <property type="match status" value="1"/>
</dbReference>
<dbReference type="PROSITE" id="PS50222">
    <property type="entry name" value="EF_HAND_2"/>
    <property type="match status" value="2"/>
</dbReference>
<dbReference type="InterPro" id="IPR002048">
    <property type="entry name" value="EF_hand_dom"/>
</dbReference>
<evidence type="ECO:0000256" key="1">
    <source>
        <dbReference type="ARBA" id="ARBA00022737"/>
    </source>
</evidence>
<dbReference type="SMART" id="SM00054">
    <property type="entry name" value="EFh"/>
    <property type="match status" value="2"/>
</dbReference>
<keyword evidence="1" id="KW-0677">Repeat</keyword>
<evidence type="ECO:0000256" key="2">
    <source>
        <dbReference type="ARBA" id="ARBA00022837"/>
    </source>
</evidence>
<evidence type="ECO:0000259" key="3">
    <source>
        <dbReference type="PROSITE" id="PS50222"/>
    </source>
</evidence>
<feature type="domain" description="EF-hand" evidence="3">
    <location>
        <begin position="116"/>
        <end position="151"/>
    </location>
</feature>
<evidence type="ECO:0000313" key="5">
    <source>
        <dbReference type="Proteomes" id="UP001146120"/>
    </source>
</evidence>
<keyword evidence="5" id="KW-1185">Reference proteome</keyword>
<comment type="caution">
    <text evidence="4">The sequence shown here is derived from an EMBL/GenBank/DDBJ whole genome shotgun (WGS) entry which is preliminary data.</text>
</comment>
<dbReference type="Proteomes" id="UP001146120">
    <property type="component" value="Unassembled WGS sequence"/>
</dbReference>
<dbReference type="GO" id="GO:0005509">
    <property type="term" value="F:calcium ion binding"/>
    <property type="evidence" value="ECO:0007669"/>
    <property type="project" value="InterPro"/>
</dbReference>
<dbReference type="InterPro" id="IPR018247">
    <property type="entry name" value="EF_Hand_1_Ca_BS"/>
</dbReference>
<proteinExistence type="predicted"/>
<reference evidence="4" key="1">
    <citation type="submission" date="2022-11" db="EMBL/GenBank/DDBJ databases">
        <authorList>
            <person name="Morgan W.R."/>
            <person name="Tartar A."/>
        </authorList>
    </citation>
    <scope>NUCLEOTIDE SEQUENCE</scope>
    <source>
        <strain evidence="4">ARSEF 373</strain>
    </source>
</reference>
<dbReference type="GO" id="GO:0032588">
    <property type="term" value="C:trans-Golgi network membrane"/>
    <property type="evidence" value="ECO:0007669"/>
    <property type="project" value="TreeGrafter"/>
</dbReference>
<gene>
    <name evidence="4" type="ORF">N0F65_007808</name>
</gene>
<dbReference type="InterPro" id="IPR011992">
    <property type="entry name" value="EF-hand-dom_pair"/>
</dbReference>